<comment type="caution">
    <text evidence="1">The sequence shown here is derived from an EMBL/GenBank/DDBJ whole genome shotgun (WGS) entry which is preliminary data.</text>
</comment>
<dbReference type="Proteomes" id="UP001057402">
    <property type="component" value="Chromosome 11"/>
</dbReference>
<reference evidence="2" key="1">
    <citation type="journal article" date="2023" name="Front. Plant Sci.">
        <title>Chromosomal-level genome assembly of Melastoma candidum provides insights into trichome evolution.</title>
        <authorList>
            <person name="Zhong Y."/>
            <person name="Wu W."/>
            <person name="Sun C."/>
            <person name="Zou P."/>
            <person name="Liu Y."/>
            <person name="Dai S."/>
            <person name="Zhou R."/>
        </authorList>
    </citation>
    <scope>NUCLEOTIDE SEQUENCE [LARGE SCALE GENOMIC DNA]</scope>
</reference>
<organism evidence="1 2">
    <name type="scientific">Melastoma candidum</name>
    <dbReference type="NCBI Taxonomy" id="119954"/>
    <lineage>
        <taxon>Eukaryota</taxon>
        <taxon>Viridiplantae</taxon>
        <taxon>Streptophyta</taxon>
        <taxon>Embryophyta</taxon>
        <taxon>Tracheophyta</taxon>
        <taxon>Spermatophyta</taxon>
        <taxon>Magnoliopsida</taxon>
        <taxon>eudicotyledons</taxon>
        <taxon>Gunneridae</taxon>
        <taxon>Pentapetalae</taxon>
        <taxon>rosids</taxon>
        <taxon>malvids</taxon>
        <taxon>Myrtales</taxon>
        <taxon>Melastomataceae</taxon>
        <taxon>Melastomatoideae</taxon>
        <taxon>Melastomateae</taxon>
        <taxon>Melastoma</taxon>
    </lineage>
</organism>
<dbReference type="EMBL" id="CM042890">
    <property type="protein sequence ID" value="KAI4311693.1"/>
    <property type="molecule type" value="Genomic_DNA"/>
</dbReference>
<evidence type="ECO:0000313" key="2">
    <source>
        <dbReference type="Proteomes" id="UP001057402"/>
    </source>
</evidence>
<name>A0ACB9LL21_9MYRT</name>
<accession>A0ACB9LL21</accession>
<protein>
    <submittedName>
        <fullName evidence="1">Uncharacterized protein</fullName>
    </submittedName>
</protein>
<evidence type="ECO:0000313" key="1">
    <source>
        <dbReference type="EMBL" id="KAI4311693.1"/>
    </source>
</evidence>
<gene>
    <name evidence="1" type="ORF">MLD38_036568</name>
</gene>
<keyword evidence="2" id="KW-1185">Reference proteome</keyword>
<proteinExistence type="predicted"/>
<sequence length="813" mass="89141">MAARQTRTMFLDAWLSAQAGFPSAAAAPSPSARSIIQSWSDLRECLKLGSFEPHVRLLESLRNLLDSQSTLHVADPQAKILVSILGDEKIDLPDESYPLFLRLLYIWLRKSFRPSPAAIDSTVEVVCKVLSGRCDWGVHPFLFSEGVLILGAFCSGPGASDNSIGKCLDLLCRMLEEGYGVMRLVEGVMPNVLAGIGYALASSTTANACYGSILGVLFGVWDKEDGPCGSVQCGLMILHLVEWVTAGYINSNSFEKILMFSRNVFEGADKGYSPFSLVMGAGGLLRASKGVALSDMGTKVIMAVRAGAVDIIEDLAKYLNARFDGLGGFLHNSIDKLHLQCFALSLARCGSVTARGPFLLCLASALLNEVFPLRHLYDGVLGASSGSVISTVCTHLVKQHLDSVLFKEGGTITGVLCNLYGSADENSKKTVERMIWDCCQDIYSGHRKVGLALKGNNEELIENLERISESAFLMVVVFSLAVTNAKLNSKYPVDVQVEVSVQILIAFSCMEYFRRMRMAEYLDTIRAVIASVQDNMYASVSFVESMPSYTDLTKGSGTTYQWYTDEVQTARMLFYLRVVPTCIEQLPSDVFRKSVVPTMFLYMAHPNKKVARASHTLFSAFVSSDKESPNGERASLKDQLSFYYMERSLEDFPGVTPFEGLASGVAALVRHLPAGSPAVLYSIHGLADKASSLCLNNSNKESTMWKNLNEQEPCKKLLDLLLSLLPLVDIQVLPDLMKLLAQLVVQLPSDGQTMVLNDLYAFVAESDDLTRKTTLVSWLQSLSYICSQNNSSSNQNRKASTRRNGVLSWIARL</sequence>